<proteinExistence type="predicted"/>
<keyword evidence="2" id="KW-0812">Transmembrane</keyword>
<feature type="transmembrane region" description="Helical" evidence="2">
    <location>
        <begin position="239"/>
        <end position="259"/>
    </location>
</feature>
<dbReference type="InterPro" id="IPR011701">
    <property type="entry name" value="MFS"/>
</dbReference>
<dbReference type="GO" id="GO:0005886">
    <property type="term" value="C:plasma membrane"/>
    <property type="evidence" value="ECO:0007669"/>
    <property type="project" value="UniProtKB-SubCell"/>
</dbReference>
<feature type="transmembrane region" description="Helical" evidence="2">
    <location>
        <begin position="357"/>
        <end position="376"/>
    </location>
</feature>
<comment type="subcellular location">
    <subcellularLocation>
        <location evidence="1">Cell membrane</location>
        <topology evidence="1">Multi-pass membrane protein</topology>
    </subcellularLocation>
</comment>
<feature type="transmembrane region" description="Helical" evidence="2">
    <location>
        <begin position="268"/>
        <end position="284"/>
    </location>
</feature>
<keyword evidence="4" id="KW-1185">Reference proteome</keyword>
<dbReference type="InterPro" id="IPR036259">
    <property type="entry name" value="MFS_trans_sf"/>
</dbReference>
<name>A0A9X1V634_9BACL</name>
<evidence type="ECO:0000256" key="1">
    <source>
        <dbReference type="ARBA" id="ARBA00004651"/>
    </source>
</evidence>
<dbReference type="AlphaFoldDB" id="A0A9X1V634"/>
<dbReference type="Pfam" id="PF07690">
    <property type="entry name" value="MFS_1"/>
    <property type="match status" value="1"/>
</dbReference>
<evidence type="ECO:0000313" key="4">
    <source>
        <dbReference type="Proteomes" id="UP001139263"/>
    </source>
</evidence>
<feature type="transmembrane region" description="Helical" evidence="2">
    <location>
        <begin position="165"/>
        <end position="187"/>
    </location>
</feature>
<feature type="transmembrane region" description="Helical" evidence="2">
    <location>
        <begin position="71"/>
        <end position="90"/>
    </location>
</feature>
<dbReference type="GO" id="GO:0022857">
    <property type="term" value="F:transmembrane transporter activity"/>
    <property type="evidence" value="ECO:0007669"/>
    <property type="project" value="InterPro"/>
</dbReference>
<feature type="transmembrane region" description="Helical" evidence="2">
    <location>
        <begin position="12"/>
        <end position="33"/>
    </location>
</feature>
<organism evidence="3 4">
    <name type="scientific">Sulfoacidibacillus ferrooxidans</name>
    <dbReference type="NCBI Taxonomy" id="2005001"/>
    <lineage>
        <taxon>Bacteria</taxon>
        <taxon>Bacillati</taxon>
        <taxon>Bacillota</taxon>
        <taxon>Bacilli</taxon>
        <taxon>Bacillales</taxon>
        <taxon>Alicyclobacillaceae</taxon>
        <taxon>Sulfoacidibacillus</taxon>
    </lineage>
</organism>
<dbReference type="Proteomes" id="UP001139263">
    <property type="component" value="Unassembled WGS sequence"/>
</dbReference>
<feature type="transmembrane region" description="Helical" evidence="2">
    <location>
        <begin position="208"/>
        <end position="233"/>
    </location>
</feature>
<keyword evidence="2" id="KW-0472">Membrane</keyword>
<comment type="caution">
    <text evidence="3">The sequence shown here is derived from an EMBL/GenBank/DDBJ whole genome shotgun (WGS) entry which is preliminary data.</text>
</comment>
<protein>
    <recommendedName>
        <fullName evidence="5">MFS transporter</fullName>
    </recommendedName>
</protein>
<reference evidence="3" key="1">
    <citation type="submission" date="2022-03" db="EMBL/GenBank/DDBJ databases">
        <title>Draft Genome Sequence of Firmicute Strain S0AB, a Heterotrophic Iron/Sulfur-Oxidizing Extreme Acidophile.</title>
        <authorList>
            <person name="Vergara E."/>
            <person name="Pakostova E."/>
            <person name="Johnson D.B."/>
            <person name="Holmes D.S."/>
        </authorList>
    </citation>
    <scope>NUCLEOTIDE SEQUENCE</scope>
    <source>
        <strain evidence="3">S0AB</strain>
    </source>
</reference>
<evidence type="ECO:0008006" key="5">
    <source>
        <dbReference type="Google" id="ProtNLM"/>
    </source>
</evidence>
<keyword evidence="2" id="KW-1133">Transmembrane helix</keyword>
<gene>
    <name evidence="3" type="ORF">MM817_00600</name>
</gene>
<feature type="transmembrane region" description="Helical" evidence="2">
    <location>
        <begin position="96"/>
        <end position="114"/>
    </location>
</feature>
<sequence>MNVSREVWSFIIFNNIMSTLFTFTSIFVNLFIWGNGSDLLAVTWFNLLSMLALFGTYLLGSRYLYKRSARFVMAWSVVFAVGSYISLYFYQASDRILMIVLVGLLAGATQGFYWSGNNAALYFFLKSEDFPAYFSINTILGQIVTVAVPLFSSAIVYWFAFKGAFLIMVVLALGAIFFVFRLPVFAVDQPLFQDIRYKTVFSKAGTRWLFPMMVATGILTQFQGFFSMIFIFHMTSNEIFVALLNVGYTIVLLGGLIVYRRTHVDENSWLIIGIILILAGYILAMTNHSMLMILVVLFMQIGGLFFSASSGRQSYRLFMQGDPVWRTKLGIWFEAALALGRMIVLAGALMVHHIGDIPFFFLISLSTLAMFTMPFFQAKSVIEFEKEHGKGAYL</sequence>
<dbReference type="SUPFAM" id="SSF103473">
    <property type="entry name" value="MFS general substrate transporter"/>
    <property type="match status" value="1"/>
</dbReference>
<accession>A0A9X1V634</accession>
<evidence type="ECO:0000313" key="3">
    <source>
        <dbReference type="EMBL" id="MCI0182341.1"/>
    </source>
</evidence>
<feature type="transmembrane region" description="Helical" evidence="2">
    <location>
        <begin position="290"/>
        <end position="308"/>
    </location>
</feature>
<dbReference type="Gene3D" id="1.20.1250.20">
    <property type="entry name" value="MFS general substrate transporter like domains"/>
    <property type="match status" value="1"/>
</dbReference>
<evidence type="ECO:0000256" key="2">
    <source>
        <dbReference type="SAM" id="Phobius"/>
    </source>
</evidence>
<feature type="transmembrane region" description="Helical" evidence="2">
    <location>
        <begin position="134"/>
        <end position="159"/>
    </location>
</feature>
<feature type="transmembrane region" description="Helical" evidence="2">
    <location>
        <begin position="39"/>
        <end position="59"/>
    </location>
</feature>
<dbReference type="RefSeq" id="WP_241711944.1">
    <property type="nucleotide sequence ID" value="NZ_JALBUF010000001.1"/>
</dbReference>
<feature type="transmembrane region" description="Helical" evidence="2">
    <location>
        <begin position="329"/>
        <end position="351"/>
    </location>
</feature>
<dbReference type="EMBL" id="JALBUF010000001">
    <property type="protein sequence ID" value="MCI0182341.1"/>
    <property type="molecule type" value="Genomic_DNA"/>
</dbReference>